<comment type="caution">
    <text evidence="1">The sequence shown here is derived from an EMBL/GenBank/DDBJ whole genome shotgun (WGS) entry which is preliminary data.</text>
</comment>
<accession>A0A7J6KPS2</accession>
<sequence length="157" mass="17452">DRVPPTVEGSSELFKRRPACFDTKYNQLDRRNLTPYVLWVNTGNAALAIRGPPMVKTVQKPSIILEKKIFLKLVPVNGTAIMAVRAAFEVLDIPLFGARPRDLRLQGARDLKVHDVEIGSLAKPTIFRDRFCSICCQPALTARRLPRLVASTNGALT</sequence>
<evidence type="ECO:0000313" key="1">
    <source>
        <dbReference type="EMBL" id="KAF4649333.1"/>
    </source>
</evidence>
<gene>
    <name evidence="1" type="ORF">FOL46_001899</name>
</gene>
<dbReference type="AlphaFoldDB" id="A0A7J6KPS2"/>
<evidence type="ECO:0000313" key="2">
    <source>
        <dbReference type="Proteomes" id="UP000572268"/>
    </source>
</evidence>
<dbReference type="Proteomes" id="UP000572268">
    <property type="component" value="Unassembled WGS sequence"/>
</dbReference>
<protein>
    <submittedName>
        <fullName evidence="1">Uncharacterized protein</fullName>
    </submittedName>
</protein>
<dbReference type="EMBL" id="JABANN010001567">
    <property type="protein sequence ID" value="KAF4649333.1"/>
    <property type="molecule type" value="Genomic_DNA"/>
</dbReference>
<name>A0A7J6KPS2_PEROL</name>
<proteinExistence type="predicted"/>
<organism evidence="1 2">
    <name type="scientific">Perkinsus olseni</name>
    <name type="common">Perkinsus atlanticus</name>
    <dbReference type="NCBI Taxonomy" id="32597"/>
    <lineage>
        <taxon>Eukaryota</taxon>
        <taxon>Sar</taxon>
        <taxon>Alveolata</taxon>
        <taxon>Perkinsozoa</taxon>
        <taxon>Perkinsea</taxon>
        <taxon>Perkinsida</taxon>
        <taxon>Perkinsidae</taxon>
        <taxon>Perkinsus</taxon>
    </lineage>
</organism>
<feature type="non-terminal residue" evidence="1">
    <location>
        <position position="157"/>
    </location>
</feature>
<reference evidence="1 2" key="1">
    <citation type="submission" date="2020-04" db="EMBL/GenBank/DDBJ databases">
        <title>Perkinsus olseni comparative genomics.</title>
        <authorList>
            <person name="Bogema D.R."/>
        </authorList>
    </citation>
    <scope>NUCLEOTIDE SEQUENCE [LARGE SCALE GENOMIC DNA]</scope>
    <source>
        <strain evidence="1">ATCC PRA-31</strain>
    </source>
</reference>